<evidence type="ECO:0000256" key="2">
    <source>
        <dbReference type="ARBA" id="ARBA00012732"/>
    </source>
</evidence>
<keyword evidence="6" id="KW-0326">Glycosidase</keyword>
<dbReference type="PANTHER" id="PTHR11195">
    <property type="entry name" value="DESTABILASE-RELATED"/>
    <property type="match status" value="1"/>
</dbReference>
<keyword evidence="5" id="KW-0378">Hydrolase</keyword>
<keyword evidence="8" id="KW-0732">Signal</keyword>
<dbReference type="FunFam" id="1.10.530.10:FF:000019">
    <property type="entry name" value="lysozyme"/>
    <property type="match status" value="1"/>
</dbReference>
<dbReference type="Gene3D" id="1.10.530.10">
    <property type="match status" value="1"/>
</dbReference>
<proteinExistence type="predicted"/>
<dbReference type="PANTHER" id="PTHR11195:SF22">
    <property type="entry name" value="LYSOZYME"/>
    <property type="match status" value="1"/>
</dbReference>
<accession>A0A9P0GJU3</accession>
<sequence length="152" mass="16825">MYICGLLVFLACYFTSGVLTQDIPVSQQCLGCICEAASSCNITEHCSGKVCGPFSITMEYWTDSGKPTINGESPNSSKAFANCASDKYCSILSIQGYMNKFQQDCDEDGEIDCDDFTIIHLNGGYHCKGLRMPEPYGKLYRKCKKRVGLFEL</sequence>
<dbReference type="InterPro" id="IPR008597">
    <property type="entry name" value="Invert_lysozyme"/>
</dbReference>
<evidence type="ECO:0000313" key="10">
    <source>
        <dbReference type="Proteomes" id="UP001153737"/>
    </source>
</evidence>
<evidence type="ECO:0000256" key="3">
    <source>
        <dbReference type="ARBA" id="ARBA00022529"/>
    </source>
</evidence>
<gene>
    <name evidence="9" type="ORF">PHAECO_LOCUS82</name>
</gene>
<keyword evidence="7" id="KW-1015">Disulfide bond</keyword>
<comment type="catalytic activity">
    <reaction evidence="1">
        <text>Hydrolysis of (1-&gt;4)-beta-linkages between N-acetylmuramic acid and N-acetyl-D-glucosamine residues in a peptidoglycan and between N-acetyl-D-glucosamine residues in chitodextrins.</text>
        <dbReference type="EC" id="3.2.1.17"/>
    </reaction>
</comment>
<dbReference type="CDD" id="cd16890">
    <property type="entry name" value="lyz_i"/>
    <property type="match status" value="1"/>
</dbReference>
<evidence type="ECO:0000256" key="8">
    <source>
        <dbReference type="SAM" id="SignalP"/>
    </source>
</evidence>
<feature type="disulfide bond" evidence="7">
    <location>
        <begin position="34"/>
        <end position="40"/>
    </location>
</feature>
<dbReference type="Proteomes" id="UP001153737">
    <property type="component" value="Chromosome 1"/>
</dbReference>
<feature type="disulfide bond" evidence="7">
    <location>
        <begin position="83"/>
        <end position="89"/>
    </location>
</feature>
<dbReference type="GO" id="GO:0031640">
    <property type="term" value="P:killing of cells of another organism"/>
    <property type="evidence" value="ECO:0007669"/>
    <property type="project" value="UniProtKB-KW"/>
</dbReference>
<evidence type="ECO:0000256" key="1">
    <source>
        <dbReference type="ARBA" id="ARBA00000632"/>
    </source>
</evidence>
<dbReference type="AlphaFoldDB" id="A0A9P0GJU3"/>
<reference evidence="9" key="2">
    <citation type="submission" date="2022-10" db="EMBL/GenBank/DDBJ databases">
        <authorList>
            <consortium name="ENA_rothamsted_submissions"/>
            <consortium name="culmorum"/>
            <person name="King R."/>
        </authorList>
    </citation>
    <scope>NUCLEOTIDE SEQUENCE</scope>
</reference>
<keyword evidence="4" id="KW-0081">Bacteriolytic enzyme</keyword>
<evidence type="ECO:0000313" key="9">
    <source>
        <dbReference type="EMBL" id="CAH1116320.1"/>
    </source>
</evidence>
<dbReference type="EMBL" id="OU896707">
    <property type="protein sequence ID" value="CAH1116320.1"/>
    <property type="molecule type" value="Genomic_DNA"/>
</dbReference>
<name>A0A9P0GJU3_PHACE</name>
<feature type="signal peptide" evidence="8">
    <location>
        <begin position="1"/>
        <end position="20"/>
    </location>
</feature>
<dbReference type="PROSITE" id="PS51909">
    <property type="entry name" value="LYSOZYME_I"/>
    <property type="match status" value="1"/>
</dbReference>
<evidence type="ECO:0000256" key="4">
    <source>
        <dbReference type="ARBA" id="ARBA00022638"/>
    </source>
</evidence>
<dbReference type="GO" id="GO:0042742">
    <property type="term" value="P:defense response to bacterium"/>
    <property type="evidence" value="ECO:0007669"/>
    <property type="project" value="UniProtKB-KW"/>
</dbReference>
<reference evidence="9" key="1">
    <citation type="submission" date="2022-01" db="EMBL/GenBank/DDBJ databases">
        <authorList>
            <person name="King R."/>
        </authorList>
    </citation>
    <scope>NUCLEOTIDE SEQUENCE</scope>
</reference>
<feature type="chain" id="PRO_5040492826" description="lysozyme" evidence="8">
    <location>
        <begin position="21"/>
        <end position="152"/>
    </location>
</feature>
<dbReference type="EC" id="3.2.1.17" evidence="2"/>
<evidence type="ECO:0000256" key="7">
    <source>
        <dbReference type="PIRSR" id="PIRSR608597-3"/>
    </source>
</evidence>
<protein>
    <recommendedName>
        <fullName evidence="2">lysozyme</fullName>
        <ecNumber evidence="2">3.2.1.17</ecNumber>
    </recommendedName>
</protein>
<dbReference type="PROSITE" id="PS00018">
    <property type="entry name" value="EF_HAND_1"/>
    <property type="match status" value="1"/>
</dbReference>
<evidence type="ECO:0000256" key="6">
    <source>
        <dbReference type="ARBA" id="ARBA00023295"/>
    </source>
</evidence>
<dbReference type="Pfam" id="PF05497">
    <property type="entry name" value="Destabilase"/>
    <property type="match status" value="1"/>
</dbReference>
<dbReference type="GO" id="GO:0003796">
    <property type="term" value="F:lysozyme activity"/>
    <property type="evidence" value="ECO:0007669"/>
    <property type="project" value="UniProtKB-EC"/>
</dbReference>
<keyword evidence="3" id="KW-0929">Antimicrobial</keyword>
<feature type="disulfide bond" evidence="7">
    <location>
        <begin position="29"/>
        <end position="113"/>
    </location>
</feature>
<dbReference type="InterPro" id="IPR018247">
    <property type="entry name" value="EF_Hand_1_Ca_BS"/>
</dbReference>
<organism evidence="9 10">
    <name type="scientific">Phaedon cochleariae</name>
    <name type="common">Mustard beetle</name>
    <dbReference type="NCBI Taxonomy" id="80249"/>
    <lineage>
        <taxon>Eukaryota</taxon>
        <taxon>Metazoa</taxon>
        <taxon>Ecdysozoa</taxon>
        <taxon>Arthropoda</taxon>
        <taxon>Hexapoda</taxon>
        <taxon>Insecta</taxon>
        <taxon>Pterygota</taxon>
        <taxon>Neoptera</taxon>
        <taxon>Endopterygota</taxon>
        <taxon>Coleoptera</taxon>
        <taxon>Polyphaga</taxon>
        <taxon>Cucujiformia</taxon>
        <taxon>Chrysomeloidea</taxon>
        <taxon>Chrysomelidae</taxon>
        <taxon>Chrysomelinae</taxon>
        <taxon>Chrysomelini</taxon>
        <taxon>Phaedon</taxon>
    </lineage>
</organism>
<keyword evidence="10" id="KW-1185">Reference proteome</keyword>
<dbReference type="OrthoDB" id="6337871at2759"/>
<evidence type="ECO:0000256" key="5">
    <source>
        <dbReference type="ARBA" id="ARBA00022801"/>
    </source>
</evidence>